<dbReference type="GO" id="GO:0003677">
    <property type="term" value="F:DNA binding"/>
    <property type="evidence" value="ECO:0007669"/>
    <property type="project" value="UniProtKB-KW"/>
</dbReference>
<dbReference type="PANTHER" id="PTHR30349:SF41">
    <property type="entry name" value="INTEGRASE_RECOMBINASE PROTEIN MJ0367-RELATED"/>
    <property type="match status" value="1"/>
</dbReference>
<keyword evidence="2" id="KW-0238">DNA-binding</keyword>
<dbReference type="EMBL" id="FNAB01000002">
    <property type="protein sequence ID" value="SDC93377.1"/>
    <property type="molecule type" value="Genomic_DNA"/>
</dbReference>
<evidence type="ECO:0000256" key="2">
    <source>
        <dbReference type="ARBA" id="ARBA00023125"/>
    </source>
</evidence>
<evidence type="ECO:0000313" key="6">
    <source>
        <dbReference type="Proteomes" id="UP000199417"/>
    </source>
</evidence>
<dbReference type="InterPro" id="IPR011010">
    <property type="entry name" value="DNA_brk_join_enz"/>
</dbReference>
<dbReference type="STRING" id="168276.SAMN05444580_102124"/>
<dbReference type="PROSITE" id="PS51898">
    <property type="entry name" value="TYR_RECOMBINASE"/>
    <property type="match status" value="1"/>
</dbReference>
<dbReference type="Pfam" id="PF00589">
    <property type="entry name" value="Phage_integrase"/>
    <property type="match status" value="1"/>
</dbReference>
<dbReference type="RefSeq" id="WP_169888199.1">
    <property type="nucleotide sequence ID" value="NZ_FNAB01000002.1"/>
</dbReference>
<dbReference type="AlphaFoldDB" id="A0A1G6QP06"/>
<keyword evidence="6" id="KW-1185">Reference proteome</keyword>
<proteinExistence type="inferred from homology"/>
<gene>
    <name evidence="5" type="ORF">SAMN05444580_102124</name>
</gene>
<keyword evidence="3" id="KW-0233">DNA recombination</keyword>
<dbReference type="InterPro" id="IPR013762">
    <property type="entry name" value="Integrase-like_cat_sf"/>
</dbReference>
<dbReference type="CDD" id="cd00397">
    <property type="entry name" value="DNA_BRE_C"/>
    <property type="match status" value="1"/>
</dbReference>
<evidence type="ECO:0000256" key="1">
    <source>
        <dbReference type="ARBA" id="ARBA00008857"/>
    </source>
</evidence>
<sequence>MGEPPIDQFVADCAARTDVVNTDTYDLRGLPAGLAREIQYGLQCRADENRLKTQPRRLMPLIRSLERQGTVSLREHPLDEWTSMIAEIPGLGWQSTSVAFIRDCLDYLERLEGRVGWDAEYPKDIWRLKNIGLPRERVATLRFDRIQPEWIRESAKRWCRWRLSTGSSATATAANLFAVTRFGQFLERTGRQVPVPSALDRPVIEDYLAWVSIECPDPCTRRKDLGGFASFLRTLQQHRWEPGLSPGAMIFNEDYPDAPDLKEKALPEFLAAQLELESNLSRFREPRFRVLTEILQRTGIRVGDARRLGIDCLDHDQHGAAYLRYRNHKMRRDARTPIDDALAGSIAAEQRRVRQLHPTGSVLFPMTRNNLDGDRPIDRALYAKYLKEWIRECGIRTATGDPAHVHPHQFRHTYATRLINTGVPQHVVKKLLDHDSDTMTAHYARLSMETVREEWSKATKVNIAGHEVHEVDGELADAVWLKNSLSRVKMALPNGFCTLPLQQTCEYANACLTCPMFLTTTEFLPQHKSQLTETQALVQSARQHGHERVAEMNEKVERNLLNIIGSLESKKAGCCGPDSPCQCRQSEEPREVNGAR</sequence>
<dbReference type="GO" id="GO:0015074">
    <property type="term" value="P:DNA integration"/>
    <property type="evidence" value="ECO:0007669"/>
    <property type="project" value="InterPro"/>
</dbReference>
<evidence type="ECO:0000313" key="5">
    <source>
        <dbReference type="EMBL" id="SDC93377.1"/>
    </source>
</evidence>
<dbReference type="GO" id="GO:0006310">
    <property type="term" value="P:DNA recombination"/>
    <property type="evidence" value="ECO:0007669"/>
    <property type="project" value="UniProtKB-KW"/>
</dbReference>
<dbReference type="Gene3D" id="1.10.443.10">
    <property type="entry name" value="Intergrase catalytic core"/>
    <property type="match status" value="1"/>
</dbReference>
<protein>
    <submittedName>
        <fullName evidence="5">Site-specific recombinase XerD</fullName>
    </submittedName>
</protein>
<evidence type="ECO:0000256" key="3">
    <source>
        <dbReference type="ARBA" id="ARBA00023172"/>
    </source>
</evidence>
<dbReference type="PANTHER" id="PTHR30349">
    <property type="entry name" value="PHAGE INTEGRASE-RELATED"/>
    <property type="match status" value="1"/>
</dbReference>
<comment type="similarity">
    <text evidence="1">Belongs to the 'phage' integrase family.</text>
</comment>
<dbReference type="InterPro" id="IPR050090">
    <property type="entry name" value="Tyrosine_recombinase_XerCD"/>
</dbReference>
<dbReference type="InterPro" id="IPR002104">
    <property type="entry name" value="Integrase_catalytic"/>
</dbReference>
<accession>A0A1G6QP06</accession>
<organism evidence="5 6">
    <name type="scientific">Rhodococcus tukisamuensis</name>
    <dbReference type="NCBI Taxonomy" id="168276"/>
    <lineage>
        <taxon>Bacteria</taxon>
        <taxon>Bacillati</taxon>
        <taxon>Actinomycetota</taxon>
        <taxon>Actinomycetes</taxon>
        <taxon>Mycobacteriales</taxon>
        <taxon>Nocardiaceae</taxon>
        <taxon>Rhodococcus</taxon>
    </lineage>
</organism>
<feature type="domain" description="Tyr recombinase" evidence="4">
    <location>
        <begin position="265"/>
        <end position="456"/>
    </location>
</feature>
<name>A0A1G6QP06_9NOCA</name>
<reference evidence="5 6" key="1">
    <citation type="submission" date="2016-10" db="EMBL/GenBank/DDBJ databases">
        <authorList>
            <person name="de Groot N.N."/>
        </authorList>
    </citation>
    <scope>NUCLEOTIDE SEQUENCE [LARGE SCALE GENOMIC DNA]</scope>
    <source>
        <strain evidence="5 6">JCM 11308</strain>
    </source>
</reference>
<dbReference type="Proteomes" id="UP000199417">
    <property type="component" value="Unassembled WGS sequence"/>
</dbReference>
<evidence type="ECO:0000259" key="4">
    <source>
        <dbReference type="PROSITE" id="PS51898"/>
    </source>
</evidence>
<dbReference type="SUPFAM" id="SSF56349">
    <property type="entry name" value="DNA breaking-rejoining enzymes"/>
    <property type="match status" value="1"/>
</dbReference>